<accession>A0A9D1JNU8</accession>
<feature type="chain" id="PRO_5039271460" evidence="1">
    <location>
        <begin position="20"/>
        <end position="407"/>
    </location>
</feature>
<dbReference type="Gene3D" id="1.50.10.20">
    <property type="match status" value="1"/>
</dbReference>
<evidence type="ECO:0000256" key="1">
    <source>
        <dbReference type="SAM" id="SignalP"/>
    </source>
</evidence>
<reference evidence="2" key="2">
    <citation type="journal article" date="2021" name="PeerJ">
        <title>Extensive microbial diversity within the chicken gut microbiome revealed by metagenomics and culture.</title>
        <authorList>
            <person name="Gilroy R."/>
            <person name="Ravi A."/>
            <person name="Getino M."/>
            <person name="Pursley I."/>
            <person name="Horton D.L."/>
            <person name="Alikhan N.F."/>
            <person name="Baker D."/>
            <person name="Gharbi K."/>
            <person name="Hall N."/>
            <person name="Watson M."/>
            <person name="Adriaenssens E.M."/>
            <person name="Foster-Nyarko E."/>
            <person name="Jarju S."/>
            <person name="Secka A."/>
            <person name="Antonio M."/>
            <person name="Oren A."/>
            <person name="Chaudhuri R.R."/>
            <person name="La Ragione R."/>
            <person name="Hildebrand F."/>
            <person name="Pallen M.J."/>
        </authorList>
    </citation>
    <scope>NUCLEOTIDE SEQUENCE</scope>
    <source>
        <strain evidence="2">6276</strain>
    </source>
</reference>
<proteinExistence type="predicted"/>
<gene>
    <name evidence="2" type="ORF">IAC10_12380</name>
</gene>
<name>A0A9D1JNU8_9BACT</name>
<keyword evidence="1" id="KW-0732">Signal</keyword>
<feature type="signal peptide" evidence="1">
    <location>
        <begin position="1"/>
        <end position="19"/>
    </location>
</feature>
<dbReference type="InterPro" id="IPR005198">
    <property type="entry name" value="Glyco_hydro_76"/>
</dbReference>
<organism evidence="2 3">
    <name type="scientific">Candidatus Scatousia excrementigallinarum</name>
    <dbReference type="NCBI Taxonomy" id="2840935"/>
    <lineage>
        <taxon>Bacteria</taxon>
        <taxon>Candidatus Scatousia</taxon>
    </lineage>
</organism>
<protein>
    <submittedName>
        <fullName evidence="2">AGE family epimerase/isomerase</fullName>
    </submittedName>
</protein>
<evidence type="ECO:0000313" key="3">
    <source>
        <dbReference type="Proteomes" id="UP000823928"/>
    </source>
</evidence>
<dbReference type="AlphaFoldDB" id="A0A9D1JNU8"/>
<dbReference type="InterPro" id="IPR053169">
    <property type="entry name" value="MUG_Protein"/>
</dbReference>
<dbReference type="PANTHER" id="PTHR47791:SF4">
    <property type="entry name" value="(PUTATIVE SECRETED PROTEIN)-RELATED"/>
    <property type="match status" value="1"/>
</dbReference>
<dbReference type="PANTHER" id="PTHR47791">
    <property type="entry name" value="MEIOTICALLY UP-REGULATED GENE 191 PROTEIN"/>
    <property type="match status" value="1"/>
</dbReference>
<sequence>MKKIVSILLSIFLFGIVGCAPENPEQKPAEKPFPNHYAEQSFDQIQAIEKNCRTDNESLTENTNRDSRATLWTYGAYFTAVAKLVKVSPRNENVKMLARNALEELEWYSCSGINAYASDNGKESPIFFDDNAWLVFGLLEMYAAFGEQDLLNKAIEIQEFIYTGWQEDLGGGLLWRQFDPKTTEDKDYVRNTCINAPSAMNAALLYKYTKNTSHLDWAKKIFAWTRSTLKNEALGTYFDCIDRAGNIQTAQFTYNSGCMLSAAALLYDITKEEDYLAEAISIAEGSRALFAHEHLSSSVEGEFYSDNAWFRVYLFQGYLDAYRYCGESFKSFMDGCLKGYDYAVTKNYYDRFGFIFDRWDGSMKPDDDPVYQTGCREACGNAQSMAVFAEYVEESSKNNQTAEEVLN</sequence>
<dbReference type="GO" id="GO:0005975">
    <property type="term" value="P:carbohydrate metabolic process"/>
    <property type="evidence" value="ECO:0007669"/>
    <property type="project" value="InterPro"/>
</dbReference>
<dbReference type="Pfam" id="PF03663">
    <property type="entry name" value="Glyco_hydro_76"/>
    <property type="match status" value="1"/>
</dbReference>
<dbReference type="PROSITE" id="PS51257">
    <property type="entry name" value="PROKAR_LIPOPROTEIN"/>
    <property type="match status" value="1"/>
</dbReference>
<dbReference type="InterPro" id="IPR008928">
    <property type="entry name" value="6-hairpin_glycosidase_sf"/>
</dbReference>
<dbReference type="SUPFAM" id="SSF48208">
    <property type="entry name" value="Six-hairpin glycosidases"/>
    <property type="match status" value="1"/>
</dbReference>
<dbReference type="EMBL" id="DVIU01000251">
    <property type="protein sequence ID" value="HIS37397.1"/>
    <property type="molecule type" value="Genomic_DNA"/>
</dbReference>
<reference evidence="2" key="1">
    <citation type="submission" date="2020-10" db="EMBL/GenBank/DDBJ databases">
        <authorList>
            <person name="Gilroy R."/>
        </authorList>
    </citation>
    <scope>NUCLEOTIDE SEQUENCE</scope>
    <source>
        <strain evidence="2">6276</strain>
    </source>
</reference>
<dbReference type="Proteomes" id="UP000823928">
    <property type="component" value="Unassembled WGS sequence"/>
</dbReference>
<evidence type="ECO:0000313" key="2">
    <source>
        <dbReference type="EMBL" id="HIS37397.1"/>
    </source>
</evidence>
<comment type="caution">
    <text evidence="2">The sequence shown here is derived from an EMBL/GenBank/DDBJ whole genome shotgun (WGS) entry which is preliminary data.</text>
</comment>